<name>A0ABS7ATT8_9CLOT</name>
<evidence type="ECO:0000313" key="3">
    <source>
        <dbReference type="Proteomes" id="UP001519921"/>
    </source>
</evidence>
<evidence type="ECO:0000313" key="2">
    <source>
        <dbReference type="EMBL" id="MBW6411568.1"/>
    </source>
</evidence>
<dbReference type="InterPro" id="IPR036514">
    <property type="entry name" value="SGNH_hydro_sf"/>
</dbReference>
<dbReference type="SUPFAM" id="SSF48452">
    <property type="entry name" value="TPR-like"/>
    <property type="match status" value="1"/>
</dbReference>
<evidence type="ECO:0008006" key="4">
    <source>
        <dbReference type="Google" id="ProtNLM"/>
    </source>
</evidence>
<gene>
    <name evidence="2" type="ORF">KYD98_15895</name>
</gene>
<keyword evidence="1" id="KW-0175">Coiled coil</keyword>
<dbReference type="RefSeq" id="WP_219781028.1">
    <property type="nucleotide sequence ID" value="NZ_JAHXPT010000015.1"/>
</dbReference>
<sequence>MNDNIDLLKKQLKENIELLIDNNKFQEAIKIVDEYLRISPNDADMYSIKSVIFIMQGFLGQAEAILKEGIRKNNDNFDLLYNLGYIYEQNKNYNEAIIIYKVAKRATKDIKLKQLVKEKLIELNEDEKKYRVILYGDYNNAFNLKSELYEWEIIGICSENNLEGSISVHNLNNYDYDFLFVVDEINKTNRISIQHIMDIAKNKNIYFIEDYKVSVIEGLDYKISKLIGQNNINGLVMGLSYGEVGIKAESLLDNFINFSLSSQDLYYDFLLLKKLYMFKQVKDNLKYVVINLAYYSFDYDMTQTISKNRIHRYLDYFKEYHNNNDIINVDIEKYFYEKRITFNDYIEMQNLKQESILNINDPNGQHEAKKNLTMNYINTRNEYENIFDEYIRFLIDNNIKPVVVICPTSKYYRGCYDYRNKKECFYDILNRFRLKYEFQVIDYFDSELFEDNDFWDYSHLNDKGAEKFTQILNKQINW</sequence>
<dbReference type="Gene3D" id="3.40.50.1110">
    <property type="entry name" value="SGNH hydrolase"/>
    <property type="match status" value="1"/>
</dbReference>
<dbReference type="InterPro" id="IPR011990">
    <property type="entry name" value="TPR-like_helical_dom_sf"/>
</dbReference>
<comment type="caution">
    <text evidence="2">The sequence shown here is derived from an EMBL/GenBank/DDBJ whole genome shotgun (WGS) entry which is preliminary data.</text>
</comment>
<dbReference type="Proteomes" id="UP001519921">
    <property type="component" value="Unassembled WGS sequence"/>
</dbReference>
<dbReference type="SUPFAM" id="SSF52266">
    <property type="entry name" value="SGNH hydrolase"/>
    <property type="match status" value="1"/>
</dbReference>
<reference evidence="2 3" key="1">
    <citation type="submission" date="2021-07" db="EMBL/GenBank/DDBJ databases">
        <title>Clostridium weizhouense sp. nov., an anaerobic bacterium isolated from activated sludge of Petroleum wastewater.</title>
        <authorList>
            <person name="Li Q."/>
        </authorList>
    </citation>
    <scope>NUCLEOTIDE SEQUENCE [LARGE SCALE GENOMIC DNA]</scope>
    <source>
        <strain evidence="2 3">YB-6</strain>
    </source>
</reference>
<proteinExistence type="predicted"/>
<dbReference type="EMBL" id="JAHXPT010000015">
    <property type="protein sequence ID" value="MBW6411568.1"/>
    <property type="molecule type" value="Genomic_DNA"/>
</dbReference>
<organism evidence="2 3">
    <name type="scientific">Clostridium weizhouense</name>
    <dbReference type="NCBI Taxonomy" id="2859781"/>
    <lineage>
        <taxon>Bacteria</taxon>
        <taxon>Bacillati</taxon>
        <taxon>Bacillota</taxon>
        <taxon>Clostridia</taxon>
        <taxon>Eubacteriales</taxon>
        <taxon>Clostridiaceae</taxon>
        <taxon>Clostridium</taxon>
    </lineage>
</organism>
<feature type="coiled-coil region" evidence="1">
    <location>
        <begin position="2"/>
        <end position="29"/>
    </location>
</feature>
<dbReference type="Gene3D" id="1.25.40.10">
    <property type="entry name" value="Tetratricopeptide repeat domain"/>
    <property type="match status" value="1"/>
</dbReference>
<dbReference type="Pfam" id="PF14559">
    <property type="entry name" value="TPR_19"/>
    <property type="match status" value="1"/>
</dbReference>
<protein>
    <recommendedName>
        <fullName evidence="4">Tetratricopeptide repeat protein</fullName>
    </recommendedName>
</protein>
<evidence type="ECO:0000256" key="1">
    <source>
        <dbReference type="SAM" id="Coils"/>
    </source>
</evidence>
<accession>A0ABS7ATT8</accession>
<keyword evidence="3" id="KW-1185">Reference proteome</keyword>